<dbReference type="PANTHER" id="PTHR31734:SF44">
    <property type="entry name" value="AUXIN-RESPONSIVE PROTEIN"/>
    <property type="match status" value="1"/>
</dbReference>
<dbReference type="Pfam" id="PF02309">
    <property type="entry name" value="AUX_IAA"/>
    <property type="match status" value="1"/>
</dbReference>
<dbReference type="OrthoDB" id="778717at2759"/>
<dbReference type="InterPro" id="IPR003311">
    <property type="entry name" value="AUX_IAA"/>
</dbReference>
<keyword evidence="11" id="KW-1185">Reference proteome</keyword>
<comment type="subcellular location">
    <subcellularLocation>
        <location evidence="1 8">Nucleus</location>
    </subcellularLocation>
</comment>
<evidence type="ECO:0000256" key="7">
    <source>
        <dbReference type="ARBA" id="ARBA00023294"/>
    </source>
</evidence>
<dbReference type="PROSITE" id="PS51745">
    <property type="entry name" value="PB1"/>
    <property type="match status" value="1"/>
</dbReference>
<evidence type="ECO:0000256" key="2">
    <source>
        <dbReference type="ARBA" id="ARBA00006728"/>
    </source>
</evidence>
<keyword evidence="7 8" id="KW-0927">Auxin signaling pathway</keyword>
<dbReference type="Proteomes" id="UP000436088">
    <property type="component" value="Unassembled WGS sequence"/>
</dbReference>
<proteinExistence type="inferred from homology"/>
<keyword evidence="3 8" id="KW-0678">Repressor</keyword>
<comment type="function">
    <text evidence="8">Aux/IAA proteins are short-lived transcriptional factors that function as repressors of early auxin response genes at low auxin concentrations.</text>
</comment>
<evidence type="ECO:0000256" key="1">
    <source>
        <dbReference type="ARBA" id="ARBA00004123"/>
    </source>
</evidence>
<dbReference type="SUPFAM" id="SSF54277">
    <property type="entry name" value="CAD &amp; PB1 domains"/>
    <property type="match status" value="1"/>
</dbReference>
<gene>
    <name evidence="10" type="ORF">F3Y22_tig00001728pilonHSYRG00037</name>
</gene>
<protein>
    <recommendedName>
        <fullName evidence="8">Auxin-responsive protein</fullName>
    </recommendedName>
</protein>
<dbReference type="AlphaFoldDB" id="A0A6A3CU29"/>
<comment type="caution">
    <text evidence="10">The sequence shown here is derived from an EMBL/GenBank/DDBJ whole genome shotgun (WGS) entry which is preliminary data.</text>
</comment>
<evidence type="ECO:0000259" key="9">
    <source>
        <dbReference type="PROSITE" id="PS51745"/>
    </source>
</evidence>
<evidence type="ECO:0000313" key="10">
    <source>
        <dbReference type="EMBL" id="KAE8732800.1"/>
    </source>
</evidence>
<comment type="similarity">
    <text evidence="2 8">Belongs to the Aux/IAA family.</text>
</comment>
<comment type="subunit">
    <text evidence="8">Homodimers and heterodimers.</text>
</comment>
<organism evidence="10 11">
    <name type="scientific">Hibiscus syriacus</name>
    <name type="common">Rose of Sharon</name>
    <dbReference type="NCBI Taxonomy" id="106335"/>
    <lineage>
        <taxon>Eukaryota</taxon>
        <taxon>Viridiplantae</taxon>
        <taxon>Streptophyta</taxon>
        <taxon>Embryophyta</taxon>
        <taxon>Tracheophyta</taxon>
        <taxon>Spermatophyta</taxon>
        <taxon>Magnoliopsida</taxon>
        <taxon>eudicotyledons</taxon>
        <taxon>Gunneridae</taxon>
        <taxon>Pentapetalae</taxon>
        <taxon>rosids</taxon>
        <taxon>malvids</taxon>
        <taxon>Malvales</taxon>
        <taxon>Malvaceae</taxon>
        <taxon>Malvoideae</taxon>
        <taxon>Hibiscus</taxon>
    </lineage>
</organism>
<dbReference type="GO" id="GO:0005634">
    <property type="term" value="C:nucleus"/>
    <property type="evidence" value="ECO:0007669"/>
    <property type="project" value="UniProtKB-SubCell"/>
</dbReference>
<evidence type="ECO:0000256" key="8">
    <source>
        <dbReference type="RuleBase" id="RU004549"/>
    </source>
</evidence>
<keyword evidence="5 8" id="KW-0804">Transcription</keyword>
<sequence>MSDVELQLCLALPAPNNHHGLHHLKRTSCLGDKGYGVKNKRGSEQTSGNLNNHECNAIPLLLWSDHPNKEDAEHKDKKKRTFAIDDMNGAEDHVVGWPPIKLWRKRTLHHHHHHHQLKKAAQIGNGNHGRSIYVKVKVEGVPIARKIDLRHYHSYHELTNSLIAMFTQNKTRGEDDYNTRYTLTYQYNEGDWLIAGDIPWQSFVRSVQRLKILITGVETMQ</sequence>
<dbReference type="GO" id="GO:0006355">
    <property type="term" value="P:regulation of DNA-templated transcription"/>
    <property type="evidence" value="ECO:0007669"/>
    <property type="project" value="InterPro"/>
</dbReference>
<reference evidence="10" key="1">
    <citation type="submission" date="2019-09" db="EMBL/GenBank/DDBJ databases">
        <title>Draft genome information of white flower Hibiscus syriacus.</title>
        <authorList>
            <person name="Kim Y.-M."/>
        </authorList>
    </citation>
    <scope>NUCLEOTIDE SEQUENCE [LARGE SCALE GENOMIC DNA]</scope>
    <source>
        <strain evidence="10">YM2019G1</strain>
    </source>
</reference>
<evidence type="ECO:0000313" key="11">
    <source>
        <dbReference type="Proteomes" id="UP000436088"/>
    </source>
</evidence>
<accession>A0A6A3CU29</accession>
<keyword evidence="4 8" id="KW-0805">Transcription regulation</keyword>
<feature type="domain" description="PB1" evidence="9">
    <location>
        <begin position="131"/>
        <end position="217"/>
    </location>
</feature>
<dbReference type="Gene3D" id="3.10.20.90">
    <property type="entry name" value="Phosphatidylinositol 3-kinase Catalytic Subunit, Chain A, domain 1"/>
    <property type="match status" value="1"/>
</dbReference>
<evidence type="ECO:0000256" key="4">
    <source>
        <dbReference type="ARBA" id="ARBA00023015"/>
    </source>
</evidence>
<evidence type="ECO:0000256" key="5">
    <source>
        <dbReference type="ARBA" id="ARBA00023163"/>
    </source>
</evidence>
<evidence type="ECO:0000256" key="3">
    <source>
        <dbReference type="ARBA" id="ARBA00022491"/>
    </source>
</evidence>
<dbReference type="GO" id="GO:0009734">
    <property type="term" value="P:auxin-activated signaling pathway"/>
    <property type="evidence" value="ECO:0007669"/>
    <property type="project" value="UniProtKB-UniRule"/>
</dbReference>
<dbReference type="EMBL" id="VEPZ02000133">
    <property type="protein sequence ID" value="KAE8732800.1"/>
    <property type="molecule type" value="Genomic_DNA"/>
</dbReference>
<dbReference type="PANTHER" id="PTHR31734">
    <property type="entry name" value="AUXIN-RESPONSIVE PROTEIN IAA17"/>
    <property type="match status" value="1"/>
</dbReference>
<dbReference type="InterPro" id="IPR033389">
    <property type="entry name" value="AUX/IAA_dom"/>
</dbReference>
<keyword evidence="6 8" id="KW-0539">Nucleus</keyword>
<name>A0A6A3CU29_HIBSY</name>
<dbReference type="InterPro" id="IPR053793">
    <property type="entry name" value="PB1-like"/>
</dbReference>
<evidence type="ECO:0000256" key="6">
    <source>
        <dbReference type="ARBA" id="ARBA00023242"/>
    </source>
</evidence>